<feature type="compositionally biased region" description="Basic and acidic residues" evidence="10">
    <location>
        <begin position="1013"/>
        <end position="1028"/>
    </location>
</feature>
<evidence type="ECO:0000313" key="15">
    <source>
        <dbReference type="Proteomes" id="UP000318571"/>
    </source>
</evidence>
<dbReference type="SMART" id="SM00184">
    <property type="entry name" value="RING"/>
    <property type="match status" value="2"/>
</dbReference>
<accession>A0A553P4L1</accession>
<dbReference type="SMART" id="SM00647">
    <property type="entry name" value="IBR"/>
    <property type="match status" value="2"/>
</dbReference>
<evidence type="ECO:0000313" key="14">
    <source>
        <dbReference type="EMBL" id="TRY72627.1"/>
    </source>
</evidence>
<dbReference type="CDD" id="cd20338">
    <property type="entry name" value="BRcat_RBR_RNF19"/>
    <property type="match status" value="1"/>
</dbReference>
<dbReference type="EMBL" id="VCGU01000008">
    <property type="protein sequence ID" value="TRY72627.1"/>
    <property type="molecule type" value="Genomic_DNA"/>
</dbReference>
<evidence type="ECO:0000256" key="5">
    <source>
        <dbReference type="ARBA" id="ARBA00022737"/>
    </source>
</evidence>
<feature type="region of interest" description="Disordered" evidence="10">
    <location>
        <begin position="1013"/>
        <end position="1039"/>
    </location>
</feature>
<feature type="compositionally biased region" description="Basic and acidic residues" evidence="10">
    <location>
        <begin position="716"/>
        <end position="725"/>
    </location>
</feature>
<feature type="compositionally biased region" description="Pro residues" evidence="10">
    <location>
        <begin position="83"/>
        <end position="96"/>
    </location>
</feature>
<dbReference type="PANTHER" id="PTHR11685">
    <property type="entry name" value="RBR FAMILY RING FINGER AND IBR DOMAIN-CONTAINING"/>
    <property type="match status" value="1"/>
</dbReference>
<evidence type="ECO:0000259" key="12">
    <source>
        <dbReference type="PROSITE" id="PS50089"/>
    </source>
</evidence>
<feature type="compositionally biased region" description="Low complexity" evidence="10">
    <location>
        <begin position="273"/>
        <end position="287"/>
    </location>
</feature>
<keyword evidence="11" id="KW-1133">Transmembrane helix</keyword>
<evidence type="ECO:0000256" key="2">
    <source>
        <dbReference type="ARBA" id="ARBA00012251"/>
    </source>
</evidence>
<feature type="transmembrane region" description="Helical" evidence="11">
    <location>
        <begin position="604"/>
        <end position="637"/>
    </location>
</feature>
<feature type="compositionally biased region" description="Polar residues" evidence="10">
    <location>
        <begin position="824"/>
        <end position="840"/>
    </location>
</feature>
<dbReference type="PROSITE" id="PS00518">
    <property type="entry name" value="ZF_RING_1"/>
    <property type="match status" value="1"/>
</dbReference>
<feature type="region of interest" description="Disordered" evidence="10">
    <location>
        <begin position="821"/>
        <end position="858"/>
    </location>
</feature>
<feature type="compositionally biased region" description="Basic residues" evidence="10">
    <location>
        <begin position="207"/>
        <end position="216"/>
    </location>
</feature>
<gene>
    <name evidence="14" type="ORF">TCAL_09958</name>
</gene>
<dbReference type="InterPro" id="IPR044066">
    <property type="entry name" value="TRIAD_supradom"/>
</dbReference>
<evidence type="ECO:0000259" key="13">
    <source>
        <dbReference type="PROSITE" id="PS51873"/>
    </source>
</evidence>
<dbReference type="GO" id="GO:0061630">
    <property type="term" value="F:ubiquitin protein ligase activity"/>
    <property type="evidence" value="ECO:0007669"/>
    <property type="project" value="UniProtKB-EC"/>
</dbReference>
<reference evidence="14 15" key="1">
    <citation type="journal article" date="2018" name="Nat. Ecol. Evol.">
        <title>Genomic signatures of mitonuclear coevolution across populations of Tigriopus californicus.</title>
        <authorList>
            <person name="Barreto F.S."/>
            <person name="Watson E.T."/>
            <person name="Lima T.G."/>
            <person name="Willett C.S."/>
            <person name="Edmands S."/>
            <person name="Li W."/>
            <person name="Burton R.S."/>
        </authorList>
    </citation>
    <scope>NUCLEOTIDE SEQUENCE [LARGE SCALE GENOMIC DNA]</scope>
    <source>
        <strain evidence="14 15">San Diego</strain>
    </source>
</reference>
<keyword evidence="8" id="KW-0862">Zinc</keyword>
<name>A0A553P4L1_TIGCA</name>
<sequence length="1039" mass="111001">MARPHPGQIEAGPRGHVAPDCGPTVSLAPSSSAPPSPPSLSGFSIARLTRGLSRDWARISIPPVATPPTTQMKFGWPKSSPSTAPPRQPSPAPRPTSAPVDWAGTATPTHPRRAKFEADRRKEEQPRRKKALPPFRTRLDLARAHSGLAGSSRPSASPGADGLLPMPDSPPVRGRRPARFSLRRLFDGHPLLPPPWGQPLTSAWPSRSRRPAHPHRNGAGLEEGGSRTNATTPSSTRSRPFFPPDSTSERSVTHPSSASSAGMNGRDWRGDSHAPYPSSSCASSLAGGSAGPSSAHYPASFVGADGRAMRECSLCLVSLPLTEFPSLRNCHHLFCFDCLQIYVKIELQEGRVNVRCPQCVEPLHPNDIELFIGDRNSNLQHLYEFLMLRRILATDPDTRWCPGPNCTFAVIAAGCASCPKITCERPGCGFSFCYHCKAEWHPNQTCDMARAQRQGGHAQPGSLMMSMMNASTVSFSGQADSRGPQNPSEVKVCPRCDVLIVKMDDGSCNHMTCSVCGVEFCWLCMKEISDLHYLSPSGCTFWGKKPWSRKKKLLWQLGTLVGAPVGIALLAGISIPAMIIGIPVWVGRKLYAQYNKAPIHKRNLIIASGVSASVIVSPVIAALAVSIGVPILLAYVYGVVPISLCRSEGCGVSTSSNGVSIDVDEELNPDTDLSHMPFRPMVMDNYSTATGPSANWNPSIGEMSLGRSMSMGSTSHLDHEADRESASNTAVAGTSRTVSLASSSVLMGGVTSIRGVSTEGLSETASLTDPNQDGASTRALAGSILAYKTDTQSVNSFRTGGDPSDILPASGDEISLRSLPLGSVPSQLPRSLSPTASCRSSGHEDIVRRSGRRRTNSNVPHLERQLSEDAEDTEAAALALTGNDRVRFDDNVSFIDETGSCTLMVNAPPTCIEEGLSAGVKTGNNKGLKSDKPCPSNSSSTPSTTTSVSIVSGSSNLNGPTPIPLREETPEELAGMISPEIQRHYPASWSTRVNPSPCPDLIVSSSLNMSSNLEEKELEERQSADRNVTRLQIGEETDQ</sequence>
<dbReference type="InterPro" id="IPR002867">
    <property type="entry name" value="IBR_dom"/>
</dbReference>
<dbReference type="GO" id="GO:0008270">
    <property type="term" value="F:zinc ion binding"/>
    <property type="evidence" value="ECO:0007669"/>
    <property type="project" value="UniProtKB-KW"/>
</dbReference>
<evidence type="ECO:0000256" key="1">
    <source>
        <dbReference type="ARBA" id="ARBA00001798"/>
    </source>
</evidence>
<comment type="catalytic activity">
    <reaction evidence="1">
        <text>[E2 ubiquitin-conjugating enzyme]-S-ubiquitinyl-L-cysteine + [acceptor protein]-L-lysine = [E2 ubiquitin-conjugating enzyme]-L-cysteine + [acceptor protein]-N(6)-ubiquitinyl-L-lysine.</text>
        <dbReference type="EC" id="2.3.2.31"/>
    </reaction>
</comment>
<feature type="compositionally biased region" description="Low complexity" evidence="10">
    <location>
        <begin position="935"/>
        <end position="956"/>
    </location>
</feature>
<dbReference type="STRING" id="6832.A0A553P4L1"/>
<dbReference type="Proteomes" id="UP000318571">
    <property type="component" value="Chromosome 7"/>
</dbReference>
<keyword evidence="4" id="KW-0479">Metal-binding</keyword>
<dbReference type="CDD" id="cd20355">
    <property type="entry name" value="Rcat_RBR_RNF19"/>
    <property type="match status" value="1"/>
</dbReference>
<evidence type="ECO:0000256" key="4">
    <source>
        <dbReference type="ARBA" id="ARBA00022723"/>
    </source>
</evidence>
<organism evidence="14 15">
    <name type="scientific">Tigriopus californicus</name>
    <name type="common">Marine copepod</name>
    <dbReference type="NCBI Taxonomy" id="6832"/>
    <lineage>
        <taxon>Eukaryota</taxon>
        <taxon>Metazoa</taxon>
        <taxon>Ecdysozoa</taxon>
        <taxon>Arthropoda</taxon>
        <taxon>Crustacea</taxon>
        <taxon>Multicrustacea</taxon>
        <taxon>Hexanauplia</taxon>
        <taxon>Copepoda</taxon>
        <taxon>Harpacticoida</taxon>
        <taxon>Harpacticidae</taxon>
        <taxon>Tigriopus</taxon>
    </lineage>
</organism>
<evidence type="ECO:0000256" key="6">
    <source>
        <dbReference type="ARBA" id="ARBA00022771"/>
    </source>
</evidence>
<feature type="region of interest" description="Disordered" evidence="10">
    <location>
        <begin position="1"/>
        <end position="43"/>
    </location>
</feature>
<feature type="compositionally biased region" description="Basic and acidic residues" evidence="10">
    <location>
        <begin position="114"/>
        <end position="126"/>
    </location>
</feature>
<feature type="region of interest" description="Disordered" evidence="10">
    <location>
        <begin position="710"/>
        <end position="734"/>
    </location>
</feature>
<feature type="compositionally biased region" description="Low complexity" evidence="10">
    <location>
        <begin position="226"/>
        <end position="240"/>
    </location>
</feature>
<feature type="region of interest" description="Disordered" evidence="10">
    <location>
        <begin position="922"/>
        <end position="966"/>
    </location>
</feature>
<feature type="transmembrane region" description="Helical" evidence="11">
    <location>
        <begin position="553"/>
        <end position="584"/>
    </location>
</feature>
<feature type="domain" description="RING-type" evidence="12">
    <location>
        <begin position="312"/>
        <end position="359"/>
    </location>
</feature>
<keyword evidence="6 9" id="KW-0863">Zinc-finger</keyword>
<evidence type="ECO:0000256" key="9">
    <source>
        <dbReference type="PROSITE-ProRule" id="PRU00175"/>
    </source>
</evidence>
<keyword evidence="7" id="KW-0833">Ubl conjugation pathway</keyword>
<protein>
    <recommendedName>
        <fullName evidence="2">RBR-type E3 ubiquitin transferase</fullName>
        <ecNumber evidence="2">2.3.2.31</ecNumber>
    </recommendedName>
</protein>
<dbReference type="EC" id="2.3.2.31" evidence="2"/>
<feature type="compositionally biased region" description="Polar residues" evidence="10">
    <location>
        <begin position="253"/>
        <end position="262"/>
    </location>
</feature>
<evidence type="ECO:0000256" key="3">
    <source>
        <dbReference type="ARBA" id="ARBA00022679"/>
    </source>
</evidence>
<keyword evidence="11" id="KW-0812">Transmembrane</keyword>
<feature type="compositionally biased region" description="Basic residues" evidence="10">
    <location>
        <begin position="173"/>
        <end position="182"/>
    </location>
</feature>
<keyword evidence="15" id="KW-1185">Reference proteome</keyword>
<dbReference type="SUPFAM" id="SSF57850">
    <property type="entry name" value="RING/U-box"/>
    <property type="match status" value="3"/>
</dbReference>
<dbReference type="InterPro" id="IPR017907">
    <property type="entry name" value="Znf_RING_CS"/>
</dbReference>
<dbReference type="Pfam" id="PF22191">
    <property type="entry name" value="IBR_1"/>
    <property type="match status" value="1"/>
</dbReference>
<evidence type="ECO:0000256" key="8">
    <source>
        <dbReference type="ARBA" id="ARBA00022833"/>
    </source>
</evidence>
<dbReference type="Gene3D" id="3.30.40.10">
    <property type="entry name" value="Zinc/RING finger domain, C3HC4 (zinc finger)"/>
    <property type="match status" value="1"/>
</dbReference>
<keyword evidence="5" id="KW-0677">Repeat</keyword>
<dbReference type="FunFam" id="1.20.120.1750:FF:000001">
    <property type="entry name" value="RBR-type E3 ubiquitin transferase"/>
    <property type="match status" value="1"/>
</dbReference>
<dbReference type="AlphaFoldDB" id="A0A553P4L1"/>
<keyword evidence="3" id="KW-0808">Transferase</keyword>
<dbReference type="PROSITE" id="PS50089">
    <property type="entry name" value="ZF_RING_2"/>
    <property type="match status" value="1"/>
</dbReference>
<proteinExistence type="predicted"/>
<dbReference type="Gene3D" id="1.20.120.1750">
    <property type="match status" value="1"/>
</dbReference>
<dbReference type="Pfam" id="PF01485">
    <property type="entry name" value="IBR"/>
    <property type="match status" value="1"/>
</dbReference>
<dbReference type="PROSITE" id="PS51873">
    <property type="entry name" value="TRIAD"/>
    <property type="match status" value="1"/>
</dbReference>
<feature type="domain" description="RING-type" evidence="13">
    <location>
        <begin position="308"/>
        <end position="543"/>
    </location>
</feature>
<dbReference type="InterPro" id="IPR031127">
    <property type="entry name" value="E3_UB_ligase_RBR"/>
</dbReference>
<evidence type="ECO:0000256" key="10">
    <source>
        <dbReference type="SAM" id="MobiDB-lite"/>
    </source>
</evidence>
<feature type="region of interest" description="Disordered" evidence="10">
    <location>
        <begin position="59"/>
        <end position="287"/>
    </location>
</feature>
<dbReference type="InterPro" id="IPR001841">
    <property type="entry name" value="Znf_RING"/>
</dbReference>
<dbReference type="Gene3D" id="2.20.25.20">
    <property type="match status" value="1"/>
</dbReference>
<evidence type="ECO:0000256" key="11">
    <source>
        <dbReference type="SAM" id="Phobius"/>
    </source>
</evidence>
<dbReference type="InterPro" id="IPR013083">
    <property type="entry name" value="Znf_RING/FYVE/PHD"/>
</dbReference>
<comment type="caution">
    <text evidence="14">The sequence shown here is derived from an EMBL/GenBank/DDBJ whole genome shotgun (WGS) entry which is preliminary data.</text>
</comment>
<feature type="compositionally biased region" description="Low complexity" evidence="10">
    <location>
        <begin position="146"/>
        <end position="160"/>
    </location>
</feature>
<evidence type="ECO:0000256" key="7">
    <source>
        <dbReference type="ARBA" id="ARBA00022786"/>
    </source>
</evidence>
<dbReference type="GO" id="GO:0016567">
    <property type="term" value="P:protein ubiquitination"/>
    <property type="evidence" value="ECO:0007669"/>
    <property type="project" value="InterPro"/>
</dbReference>
<keyword evidence="11" id="KW-0472">Membrane</keyword>